<dbReference type="EMBL" id="VMSD01000014">
    <property type="protein sequence ID" value="KAF0836561.1"/>
    <property type="molecule type" value="Genomic_DNA"/>
</dbReference>
<evidence type="ECO:0000313" key="2">
    <source>
        <dbReference type="EMBL" id="KAF0836561.1"/>
    </source>
</evidence>
<protein>
    <recommendedName>
        <fullName evidence="4">Secreted protein</fullName>
    </recommendedName>
</protein>
<sequence>MRIMTTIAAALLALATVAGVSTVTAGTAAAAAPEGTYYGTYYELYQCRADGESSYTGGYYWQCVETWEGWDLYIWY</sequence>
<name>A0ABQ6YFM7_9NOCA</name>
<accession>A0ABQ6YFM7</accession>
<keyword evidence="1" id="KW-0732">Signal</keyword>
<reference evidence="2 3" key="1">
    <citation type="submission" date="2019-07" db="EMBL/GenBank/DDBJ databases">
        <title>Genomic Encyclopedia of Type Strains, Phase IV (KMG-IV): sequencing the most valuable type-strain genomes for metagenomic binning, comparative biology and taxonomic classification.</title>
        <authorList>
            <person name="Goeker M."/>
        </authorList>
    </citation>
    <scope>NUCLEOTIDE SEQUENCE [LARGE SCALE GENOMIC DNA]</scope>
    <source>
        <strain evidence="2 3">DSM 44831</strain>
    </source>
</reference>
<gene>
    <name evidence="2" type="ORF">FNL39_11461</name>
</gene>
<dbReference type="RefSeq" id="WP_067977482.1">
    <property type="nucleotide sequence ID" value="NZ_VMSD01000014.1"/>
</dbReference>
<feature type="chain" id="PRO_5046378868" description="Secreted protein" evidence="1">
    <location>
        <begin position="26"/>
        <end position="76"/>
    </location>
</feature>
<evidence type="ECO:0008006" key="4">
    <source>
        <dbReference type="Google" id="ProtNLM"/>
    </source>
</evidence>
<proteinExistence type="predicted"/>
<evidence type="ECO:0000313" key="3">
    <source>
        <dbReference type="Proteomes" id="UP000798951"/>
    </source>
</evidence>
<keyword evidence="3" id="KW-1185">Reference proteome</keyword>
<comment type="caution">
    <text evidence="2">The sequence shown here is derived from an EMBL/GenBank/DDBJ whole genome shotgun (WGS) entry which is preliminary data.</text>
</comment>
<organism evidence="2 3">
    <name type="scientific">Nocardia caishijiensis</name>
    <dbReference type="NCBI Taxonomy" id="184756"/>
    <lineage>
        <taxon>Bacteria</taxon>
        <taxon>Bacillati</taxon>
        <taxon>Actinomycetota</taxon>
        <taxon>Actinomycetes</taxon>
        <taxon>Mycobacteriales</taxon>
        <taxon>Nocardiaceae</taxon>
        <taxon>Nocardia</taxon>
    </lineage>
</organism>
<dbReference type="Proteomes" id="UP000798951">
    <property type="component" value="Unassembled WGS sequence"/>
</dbReference>
<evidence type="ECO:0000256" key="1">
    <source>
        <dbReference type="SAM" id="SignalP"/>
    </source>
</evidence>
<feature type="signal peptide" evidence="1">
    <location>
        <begin position="1"/>
        <end position="25"/>
    </location>
</feature>